<evidence type="ECO:0000256" key="1">
    <source>
        <dbReference type="ARBA" id="ARBA00000085"/>
    </source>
</evidence>
<protein>
    <recommendedName>
        <fullName evidence="2">histidine kinase</fullName>
        <ecNumber evidence="2">2.7.13.3</ecNumber>
    </recommendedName>
</protein>
<dbReference type="InterPro" id="IPR003661">
    <property type="entry name" value="HisK_dim/P_dom"/>
</dbReference>
<dbReference type="PANTHER" id="PTHR43711:SF31">
    <property type="entry name" value="HISTIDINE KINASE"/>
    <property type="match status" value="1"/>
</dbReference>
<dbReference type="SMART" id="SM00028">
    <property type="entry name" value="TPR"/>
    <property type="match status" value="6"/>
</dbReference>
<dbReference type="InterPro" id="IPR050736">
    <property type="entry name" value="Sensor_HK_Regulatory"/>
</dbReference>
<keyword evidence="8" id="KW-0472">Membrane</keyword>
<dbReference type="Proteomes" id="UP000282985">
    <property type="component" value="Unassembled WGS sequence"/>
</dbReference>
<dbReference type="SMART" id="SM00388">
    <property type="entry name" value="HisKA"/>
    <property type="match status" value="1"/>
</dbReference>
<dbReference type="SUPFAM" id="SSF47384">
    <property type="entry name" value="Homodimeric domain of signal transducing histidine kinase"/>
    <property type="match status" value="1"/>
</dbReference>
<dbReference type="InterPro" id="IPR036890">
    <property type="entry name" value="HATPase_C_sf"/>
</dbReference>
<dbReference type="SUPFAM" id="SSF55874">
    <property type="entry name" value="ATPase domain of HSP90 chaperone/DNA topoisomerase II/histidine kinase"/>
    <property type="match status" value="1"/>
</dbReference>
<keyword evidence="3" id="KW-0597">Phosphoprotein</keyword>
<comment type="catalytic activity">
    <reaction evidence="1">
        <text>ATP + protein L-histidine = ADP + protein N-phospho-L-histidine.</text>
        <dbReference type="EC" id="2.7.13.3"/>
    </reaction>
</comment>
<sequence length="686" mass="78726">MLKLPLFICFLFLQMYTASAQIIEFVENKLDTLTDDQSKIEFLNDWTGKNYRKSPKEALFYAEKTIQLANATNNYSDAGQALIRIGLIHYRKADYNNALSYYSKAIDQFSQSQDSLGINQTYLNRGNIYLNRNEYTQAFKDFLSCYKYSLKYKNYQLAALSLNSLGLVKKHLKDYNKALEYYRRAAQIFKEKDLILSLYSSNTNIANILSIQNKFSEALTYYKKNLDVLKQKSSKYRLAQTYHNIGACFLEMKQYQLALQYQKQSLQLKKELGNKNSILISLNGISQAYYMLNEFEKSLQYSKRAFQLASETGNLEGQQSSSREILKTFSYLNQPDSVIYYFDTYKAVTDSLLNKENLQQIANLQTKYETEKKVAHITALEKENKTNLKQRNGLLIFLILLLAYAVFIIQSFYKNKKINKLLQIQKSRIEWHKHLLDARNQDLQISNQTKNKLFQIISHDLRSPLASVSGISKLIPLFIEQGRFKLLNETSKDLEESIRRVLNLTDNLLAWSLNQSGKLPYRPVSISLKNILMANMETYQSVAKQKNIHLQLIIDEDCAILADRHMLETVIRNLINNAIKFTAEGGIIILGAKCKEKITEIWVKDSGVGIDTDKISQLFVLNDGKSSAGTRGESGNGLGLILCRDFVHQNNGKLWVDSTVGVGSTFRFTIPNTEQVCKKEDVLTSC</sequence>
<dbReference type="EC" id="2.7.13.3" evidence="2"/>
<feature type="repeat" description="TPR" evidence="7">
    <location>
        <begin position="159"/>
        <end position="192"/>
    </location>
</feature>
<reference evidence="11 12" key="1">
    <citation type="submission" date="2018-11" db="EMBL/GenBank/DDBJ databases">
        <title>Parancylomarina longa gen. nov., sp. nov., isolated from sediments of southern Okinawa.</title>
        <authorList>
            <person name="Fu T."/>
        </authorList>
    </citation>
    <scope>NUCLEOTIDE SEQUENCE [LARGE SCALE GENOMIC DNA]</scope>
    <source>
        <strain evidence="11 12">T3-2 S1-C</strain>
    </source>
</reference>
<keyword evidence="12" id="KW-1185">Reference proteome</keyword>
<dbReference type="Pfam" id="PF13424">
    <property type="entry name" value="TPR_12"/>
    <property type="match status" value="2"/>
</dbReference>
<evidence type="ECO:0000313" key="11">
    <source>
        <dbReference type="EMBL" id="RUT77634.1"/>
    </source>
</evidence>
<evidence type="ECO:0000256" key="9">
    <source>
        <dbReference type="SAM" id="SignalP"/>
    </source>
</evidence>
<evidence type="ECO:0000259" key="10">
    <source>
        <dbReference type="PROSITE" id="PS50109"/>
    </source>
</evidence>
<dbReference type="Pfam" id="PF00512">
    <property type="entry name" value="HisKA"/>
    <property type="match status" value="1"/>
</dbReference>
<dbReference type="InterPro" id="IPR003594">
    <property type="entry name" value="HATPase_dom"/>
</dbReference>
<evidence type="ECO:0000313" key="12">
    <source>
        <dbReference type="Proteomes" id="UP000282985"/>
    </source>
</evidence>
<dbReference type="SUPFAM" id="SSF48452">
    <property type="entry name" value="TPR-like"/>
    <property type="match status" value="2"/>
</dbReference>
<dbReference type="Pfam" id="PF13181">
    <property type="entry name" value="TPR_8"/>
    <property type="match status" value="1"/>
</dbReference>
<feature type="repeat" description="TPR" evidence="7">
    <location>
        <begin position="79"/>
        <end position="112"/>
    </location>
</feature>
<proteinExistence type="predicted"/>
<gene>
    <name evidence="11" type="ORF">DLK05_11930</name>
</gene>
<feature type="chain" id="PRO_5019078470" description="histidine kinase" evidence="9">
    <location>
        <begin position="21"/>
        <end position="686"/>
    </location>
</feature>
<dbReference type="CDD" id="cd00082">
    <property type="entry name" value="HisKA"/>
    <property type="match status" value="1"/>
</dbReference>
<dbReference type="InterPro" id="IPR004358">
    <property type="entry name" value="Sig_transdc_His_kin-like_C"/>
</dbReference>
<dbReference type="InterPro" id="IPR036097">
    <property type="entry name" value="HisK_dim/P_sf"/>
</dbReference>
<name>A0A434AT69_9BACT</name>
<dbReference type="InterPro" id="IPR019734">
    <property type="entry name" value="TPR_rpt"/>
</dbReference>
<feature type="repeat" description="TPR" evidence="7">
    <location>
        <begin position="239"/>
        <end position="272"/>
    </location>
</feature>
<dbReference type="Gene3D" id="1.10.287.130">
    <property type="match status" value="1"/>
</dbReference>
<dbReference type="Gene3D" id="3.30.565.10">
    <property type="entry name" value="Histidine kinase-like ATPase, C-terminal domain"/>
    <property type="match status" value="1"/>
</dbReference>
<accession>A0A434AT69</accession>
<feature type="signal peptide" evidence="9">
    <location>
        <begin position="1"/>
        <end position="20"/>
    </location>
</feature>
<organism evidence="11 12">
    <name type="scientific">Ancylomarina longa</name>
    <dbReference type="NCBI Taxonomy" id="2487017"/>
    <lineage>
        <taxon>Bacteria</taxon>
        <taxon>Pseudomonadati</taxon>
        <taxon>Bacteroidota</taxon>
        <taxon>Bacteroidia</taxon>
        <taxon>Marinilabiliales</taxon>
        <taxon>Marinifilaceae</taxon>
        <taxon>Ancylomarina</taxon>
    </lineage>
</organism>
<comment type="caution">
    <text evidence="11">The sequence shown here is derived from an EMBL/GenBank/DDBJ whole genome shotgun (WGS) entry which is preliminary data.</text>
</comment>
<dbReference type="SMART" id="SM00387">
    <property type="entry name" value="HATPase_c"/>
    <property type="match status" value="1"/>
</dbReference>
<keyword evidence="8" id="KW-0812">Transmembrane</keyword>
<keyword evidence="6" id="KW-0902">Two-component regulatory system</keyword>
<evidence type="ECO:0000256" key="6">
    <source>
        <dbReference type="ARBA" id="ARBA00023012"/>
    </source>
</evidence>
<dbReference type="InterPro" id="IPR011990">
    <property type="entry name" value="TPR-like_helical_dom_sf"/>
</dbReference>
<dbReference type="AlphaFoldDB" id="A0A434AT69"/>
<dbReference type="OrthoDB" id="1116352at2"/>
<evidence type="ECO:0000256" key="7">
    <source>
        <dbReference type="PROSITE-ProRule" id="PRU00339"/>
    </source>
</evidence>
<evidence type="ECO:0000256" key="2">
    <source>
        <dbReference type="ARBA" id="ARBA00012438"/>
    </source>
</evidence>
<dbReference type="PROSITE" id="PS50005">
    <property type="entry name" value="TPR"/>
    <property type="match status" value="3"/>
</dbReference>
<dbReference type="Pfam" id="PF02518">
    <property type="entry name" value="HATPase_c"/>
    <property type="match status" value="1"/>
</dbReference>
<dbReference type="InterPro" id="IPR005467">
    <property type="entry name" value="His_kinase_dom"/>
</dbReference>
<dbReference type="GO" id="GO:0000155">
    <property type="term" value="F:phosphorelay sensor kinase activity"/>
    <property type="evidence" value="ECO:0007669"/>
    <property type="project" value="InterPro"/>
</dbReference>
<keyword evidence="9" id="KW-0732">Signal</keyword>
<dbReference type="PANTHER" id="PTHR43711">
    <property type="entry name" value="TWO-COMPONENT HISTIDINE KINASE"/>
    <property type="match status" value="1"/>
</dbReference>
<keyword evidence="8" id="KW-1133">Transmembrane helix</keyword>
<feature type="domain" description="Histidine kinase" evidence="10">
    <location>
        <begin position="456"/>
        <end position="674"/>
    </location>
</feature>
<evidence type="ECO:0000256" key="8">
    <source>
        <dbReference type="SAM" id="Phobius"/>
    </source>
</evidence>
<evidence type="ECO:0000256" key="4">
    <source>
        <dbReference type="ARBA" id="ARBA00022679"/>
    </source>
</evidence>
<keyword evidence="5" id="KW-0418">Kinase</keyword>
<dbReference type="EMBL" id="RJJX01000017">
    <property type="protein sequence ID" value="RUT77634.1"/>
    <property type="molecule type" value="Genomic_DNA"/>
</dbReference>
<dbReference type="Gene3D" id="1.25.40.10">
    <property type="entry name" value="Tetratricopeptide repeat domain"/>
    <property type="match status" value="2"/>
</dbReference>
<keyword evidence="7" id="KW-0802">TPR repeat</keyword>
<evidence type="ECO:0000256" key="5">
    <source>
        <dbReference type="ARBA" id="ARBA00022777"/>
    </source>
</evidence>
<evidence type="ECO:0000256" key="3">
    <source>
        <dbReference type="ARBA" id="ARBA00022553"/>
    </source>
</evidence>
<dbReference type="PRINTS" id="PR00344">
    <property type="entry name" value="BCTRLSENSOR"/>
</dbReference>
<keyword evidence="4" id="KW-0808">Transferase</keyword>
<feature type="transmembrane region" description="Helical" evidence="8">
    <location>
        <begin position="394"/>
        <end position="413"/>
    </location>
</feature>
<dbReference type="PROSITE" id="PS50109">
    <property type="entry name" value="HIS_KIN"/>
    <property type="match status" value="1"/>
</dbReference>